<gene>
    <name evidence="2" type="ORF">E2C01_082674</name>
</gene>
<dbReference type="EMBL" id="VSRR010075631">
    <property type="protein sequence ID" value="MPC87800.1"/>
    <property type="molecule type" value="Genomic_DNA"/>
</dbReference>
<proteinExistence type="predicted"/>
<feature type="region of interest" description="Disordered" evidence="1">
    <location>
        <begin position="1"/>
        <end position="29"/>
    </location>
</feature>
<name>A0A5B7ISY9_PORTR</name>
<sequence>MSSERLSAGEQGKQKKRRDEEEEPVHDLDIKTLRECLGGIEKKALETLKEHDPNPASSSKVAHDVEKSVKIYQEIYDAKNKKDQTVLHVHDPATADPSTSTSDSADDDVVSLSAHSAEDE</sequence>
<feature type="compositionally biased region" description="Low complexity" evidence="1">
    <location>
        <begin position="110"/>
        <end position="120"/>
    </location>
</feature>
<accession>A0A5B7ISY9</accession>
<comment type="caution">
    <text evidence="2">The sequence shown here is derived from an EMBL/GenBank/DDBJ whole genome shotgun (WGS) entry which is preliminary data.</text>
</comment>
<keyword evidence="3" id="KW-1185">Reference proteome</keyword>
<reference evidence="2 3" key="1">
    <citation type="submission" date="2019-05" db="EMBL/GenBank/DDBJ databases">
        <title>Another draft genome of Portunus trituberculatus and its Hox gene families provides insights of decapod evolution.</title>
        <authorList>
            <person name="Jeong J.-H."/>
            <person name="Song I."/>
            <person name="Kim S."/>
            <person name="Choi T."/>
            <person name="Kim D."/>
            <person name="Ryu S."/>
            <person name="Kim W."/>
        </authorList>
    </citation>
    <scope>NUCLEOTIDE SEQUENCE [LARGE SCALE GENOMIC DNA]</scope>
    <source>
        <tissue evidence="2">Muscle</tissue>
    </source>
</reference>
<feature type="compositionally biased region" description="Low complexity" evidence="1">
    <location>
        <begin position="94"/>
        <end position="103"/>
    </location>
</feature>
<feature type="region of interest" description="Disordered" evidence="1">
    <location>
        <begin position="89"/>
        <end position="120"/>
    </location>
</feature>
<evidence type="ECO:0000313" key="2">
    <source>
        <dbReference type="EMBL" id="MPC87800.1"/>
    </source>
</evidence>
<evidence type="ECO:0000256" key="1">
    <source>
        <dbReference type="SAM" id="MobiDB-lite"/>
    </source>
</evidence>
<dbReference type="AlphaFoldDB" id="A0A5B7ISY9"/>
<dbReference type="Proteomes" id="UP000324222">
    <property type="component" value="Unassembled WGS sequence"/>
</dbReference>
<evidence type="ECO:0000313" key="3">
    <source>
        <dbReference type="Proteomes" id="UP000324222"/>
    </source>
</evidence>
<protein>
    <submittedName>
        <fullName evidence="2">Uncharacterized protein</fullName>
    </submittedName>
</protein>
<organism evidence="2 3">
    <name type="scientific">Portunus trituberculatus</name>
    <name type="common">Swimming crab</name>
    <name type="synonym">Neptunus trituberculatus</name>
    <dbReference type="NCBI Taxonomy" id="210409"/>
    <lineage>
        <taxon>Eukaryota</taxon>
        <taxon>Metazoa</taxon>
        <taxon>Ecdysozoa</taxon>
        <taxon>Arthropoda</taxon>
        <taxon>Crustacea</taxon>
        <taxon>Multicrustacea</taxon>
        <taxon>Malacostraca</taxon>
        <taxon>Eumalacostraca</taxon>
        <taxon>Eucarida</taxon>
        <taxon>Decapoda</taxon>
        <taxon>Pleocyemata</taxon>
        <taxon>Brachyura</taxon>
        <taxon>Eubrachyura</taxon>
        <taxon>Portunoidea</taxon>
        <taxon>Portunidae</taxon>
        <taxon>Portuninae</taxon>
        <taxon>Portunus</taxon>
    </lineage>
</organism>